<dbReference type="EMBL" id="JAUCFI010000003">
    <property type="protein sequence ID" value="MDM5283795.1"/>
    <property type="molecule type" value="Genomic_DNA"/>
</dbReference>
<protein>
    <submittedName>
        <fullName evidence="1">Uncharacterized protein</fullName>
    </submittedName>
</protein>
<evidence type="ECO:0000313" key="1">
    <source>
        <dbReference type="EMBL" id="MDM5283795.1"/>
    </source>
</evidence>
<gene>
    <name evidence="1" type="ORF">QUF85_10820</name>
</gene>
<dbReference type="RefSeq" id="WP_289349578.1">
    <property type="nucleotide sequence ID" value="NZ_JAUCFI010000003.1"/>
</dbReference>
<comment type="caution">
    <text evidence="1">The sequence shown here is derived from an EMBL/GenBank/DDBJ whole genome shotgun (WGS) entry which is preliminary data.</text>
</comment>
<dbReference type="AlphaFoldDB" id="A0AAJ1VBT2"/>
<dbReference type="Proteomes" id="UP001238973">
    <property type="component" value="Unassembled WGS sequence"/>
</dbReference>
<organism evidence="1 2">
    <name type="scientific">Peribacillus frigoritolerans</name>
    <dbReference type="NCBI Taxonomy" id="450367"/>
    <lineage>
        <taxon>Bacteria</taxon>
        <taxon>Bacillati</taxon>
        <taxon>Bacillota</taxon>
        <taxon>Bacilli</taxon>
        <taxon>Bacillales</taxon>
        <taxon>Bacillaceae</taxon>
        <taxon>Peribacillus</taxon>
    </lineage>
</organism>
<reference evidence="1" key="1">
    <citation type="submission" date="2023-06" db="EMBL/GenBank/DDBJ databases">
        <title>Comparative genomics of Bacillaceae isolates and their secondary metabolite potential.</title>
        <authorList>
            <person name="Song L."/>
            <person name="Nielsen L.J."/>
            <person name="Mohite O."/>
            <person name="Xu X."/>
            <person name="Weber T."/>
            <person name="Kovacs A.T."/>
        </authorList>
    </citation>
    <scope>NUCLEOTIDE SEQUENCE</scope>
    <source>
        <strain evidence="1">G1S1</strain>
    </source>
</reference>
<accession>A0AAJ1VBT2</accession>
<sequence>MKNPSDWVTELFFCNPKTNLFHEIGEVKKKLENREFGIYKQRIEACDLKIRFAALSYLEVKKIVDSLEIGEFIYFDDESRLKASFYLESFVVFSRTAIDLAVSAYSIYFGNNVSIDSINPFLKKLSKLTWIPKDSITYWENLNNLLAVDQLTWIHPLVGKEKGTALRDLVMHKGTVWIDTYIDNRDKGRFYVEVDKYSADHVLPFLDMVYNGVQELLFRVRDDVIKSEKIM</sequence>
<proteinExistence type="predicted"/>
<name>A0AAJ1VBT2_9BACI</name>
<evidence type="ECO:0000313" key="2">
    <source>
        <dbReference type="Proteomes" id="UP001238973"/>
    </source>
</evidence>